<comment type="caution">
    <text evidence="2">The sequence shown here is derived from an EMBL/GenBank/DDBJ whole genome shotgun (WGS) entry which is preliminary data.</text>
</comment>
<gene>
    <name evidence="2" type="ORF">GNY06_00085</name>
</gene>
<dbReference type="Proteomes" id="UP000553459">
    <property type="component" value="Unassembled WGS sequence"/>
</dbReference>
<keyword evidence="3" id="KW-1185">Reference proteome</keyword>
<proteinExistence type="predicted"/>
<evidence type="ECO:0000313" key="2">
    <source>
        <dbReference type="EMBL" id="NAW49870.1"/>
    </source>
</evidence>
<protein>
    <recommendedName>
        <fullName evidence="4">Transposase TnpC homeodomain domain-containing protein</fullName>
    </recommendedName>
</protein>
<feature type="region of interest" description="Disordered" evidence="1">
    <location>
        <begin position="70"/>
        <end position="95"/>
    </location>
</feature>
<feature type="region of interest" description="Disordered" evidence="1">
    <location>
        <begin position="32"/>
        <end position="51"/>
    </location>
</feature>
<feature type="non-terminal residue" evidence="2">
    <location>
        <position position="95"/>
    </location>
</feature>
<evidence type="ECO:0008006" key="4">
    <source>
        <dbReference type="Google" id="ProtNLM"/>
    </source>
</evidence>
<evidence type="ECO:0000313" key="3">
    <source>
        <dbReference type="Proteomes" id="UP000553459"/>
    </source>
</evidence>
<reference evidence="2 3" key="1">
    <citation type="submission" date="2019-11" db="EMBL/GenBank/DDBJ databases">
        <title>Characterization of Elizabethkingia argenteiflava sp. nov., isolated from inner surface of Soybean Pods.</title>
        <authorList>
            <person name="Mo S."/>
        </authorList>
    </citation>
    <scope>NUCLEOTIDE SEQUENCE [LARGE SCALE GENOMIC DNA]</scope>
    <source>
        <strain evidence="2 3">YB22</strain>
    </source>
</reference>
<feature type="compositionally biased region" description="Basic and acidic residues" evidence="1">
    <location>
        <begin position="70"/>
        <end position="87"/>
    </location>
</feature>
<accession>A0A845PUT6</accession>
<organism evidence="2 3">
    <name type="scientific">Elizabethkingia argenteiflava</name>
    <dbReference type="NCBI Taxonomy" id="2681556"/>
    <lineage>
        <taxon>Bacteria</taxon>
        <taxon>Pseudomonadati</taxon>
        <taxon>Bacteroidota</taxon>
        <taxon>Flavobacteriia</taxon>
        <taxon>Flavobacteriales</taxon>
        <taxon>Weeksellaceae</taxon>
        <taxon>Elizabethkingia</taxon>
    </lineage>
</organism>
<name>A0A845PUT6_9FLAO</name>
<dbReference type="AlphaFoldDB" id="A0A845PUT6"/>
<dbReference type="EMBL" id="JAAABJ010000019">
    <property type="protein sequence ID" value="NAW49870.1"/>
    <property type="molecule type" value="Genomic_DNA"/>
</dbReference>
<evidence type="ECO:0000256" key="1">
    <source>
        <dbReference type="SAM" id="MobiDB-lite"/>
    </source>
</evidence>
<sequence length="95" mass="11077">MIQAPSYSDLVAEIKDLKARIAYLERQLYGAKPDRLSRKNKQKADQSDLFDKEFKDAYEDKHKEIEKTVKDIEAETAKRKAQAEKTKPSRPSSYR</sequence>